<comment type="caution">
    <text evidence="4">The sequence shown here is derived from an EMBL/GenBank/DDBJ whole genome shotgun (WGS) entry which is preliminary data.</text>
</comment>
<evidence type="ECO:0000313" key="5">
    <source>
        <dbReference type="Proteomes" id="UP001489004"/>
    </source>
</evidence>
<keyword evidence="3" id="KW-0677">Repeat</keyword>
<accession>A0AAW1QP52</accession>
<evidence type="ECO:0000256" key="1">
    <source>
        <dbReference type="ARBA" id="ARBA00004430"/>
    </source>
</evidence>
<dbReference type="AlphaFoldDB" id="A0AAW1QP52"/>
<dbReference type="Gene3D" id="1.20.1280.50">
    <property type="match status" value="1"/>
</dbReference>
<dbReference type="InterPro" id="IPR032675">
    <property type="entry name" value="LRR_dom_sf"/>
</dbReference>
<proteinExistence type="predicted"/>
<keyword evidence="5" id="KW-1185">Reference proteome</keyword>
<dbReference type="SUPFAM" id="SSF52058">
    <property type="entry name" value="L domain-like"/>
    <property type="match status" value="1"/>
</dbReference>
<comment type="subcellular location">
    <subcellularLocation>
        <location evidence="1">Cytoplasm</location>
        <location evidence="1">Cytoskeleton</location>
        <location evidence="1">Cilium axoneme</location>
    </subcellularLocation>
</comment>
<evidence type="ECO:0000313" key="4">
    <source>
        <dbReference type="EMBL" id="KAK9823301.1"/>
    </source>
</evidence>
<evidence type="ECO:0008006" key="6">
    <source>
        <dbReference type="Google" id="ProtNLM"/>
    </source>
</evidence>
<reference evidence="4 5" key="1">
    <citation type="journal article" date="2024" name="Nat. Commun.">
        <title>Phylogenomics reveals the evolutionary origins of lichenization in chlorophyte algae.</title>
        <authorList>
            <person name="Puginier C."/>
            <person name="Libourel C."/>
            <person name="Otte J."/>
            <person name="Skaloud P."/>
            <person name="Haon M."/>
            <person name="Grisel S."/>
            <person name="Petersen M."/>
            <person name="Berrin J.G."/>
            <person name="Delaux P.M."/>
            <person name="Dal Grande F."/>
            <person name="Keller J."/>
        </authorList>
    </citation>
    <scope>NUCLEOTIDE SEQUENCE [LARGE SCALE GENOMIC DNA]</scope>
    <source>
        <strain evidence="4 5">SAG 2043</strain>
    </source>
</reference>
<dbReference type="InterPro" id="IPR050216">
    <property type="entry name" value="LRR_domain-containing"/>
</dbReference>
<evidence type="ECO:0000256" key="3">
    <source>
        <dbReference type="ARBA" id="ARBA00022737"/>
    </source>
</evidence>
<dbReference type="EMBL" id="JALJOR010000002">
    <property type="protein sequence ID" value="KAK9823301.1"/>
    <property type="molecule type" value="Genomic_DNA"/>
</dbReference>
<dbReference type="PANTHER" id="PTHR48051:SF1">
    <property type="entry name" value="RAS SUPPRESSOR PROTEIN 1"/>
    <property type="match status" value="1"/>
</dbReference>
<dbReference type="Proteomes" id="UP001489004">
    <property type="component" value="Unassembled WGS sequence"/>
</dbReference>
<protein>
    <recommendedName>
        <fullName evidence="6">F-box domain-containing protein</fullName>
    </recommendedName>
</protein>
<gene>
    <name evidence="4" type="ORF">WJX72_001754</name>
</gene>
<sequence>MQDPQTSKVVRALFAASCKKAAPPRVIRPASYIDDLPDEILLKVFADLARVGPVVPPQVEALQGARMPFRTLDNPGEPHPGLRSYPFLGQVCKRWNKILCDPASREVLWQSVVVDFGHELITAVHTPIVWSNRRPTDDEFRESFSVTRLSAQRILAFIRQQQKAIRRVVLMNSEGYWSDEGDFVNLQNKHNFAMAHFGMLLGLLQDSLEELQVQHCNDFFSYGQGGFGAISCLHNLRKLSVEDLHCRVEKESTAELSRLVQLEELCISGEEHAGAWAVGIDVIPKAWINLKHLRKLELRGHTMLAMLPPVLADMQLTHLDVSLCRNADLSVISSMRTLQVLALQGLDLAENGSGAPAPNVPTRRTLPCLTQLTSLTALNLCDNYFTRVPTALSMLQRLQFLDMSNNPELQVPSPLSMLTSLPQLRTVDLRGIHQEPTLGYWSDVKCTTMRYVAAFTKAMKRRPYPTRVLVEVD</sequence>
<evidence type="ECO:0000256" key="2">
    <source>
        <dbReference type="ARBA" id="ARBA00022614"/>
    </source>
</evidence>
<organism evidence="4 5">
    <name type="scientific">[Myrmecia] bisecta</name>
    <dbReference type="NCBI Taxonomy" id="41462"/>
    <lineage>
        <taxon>Eukaryota</taxon>
        <taxon>Viridiplantae</taxon>
        <taxon>Chlorophyta</taxon>
        <taxon>core chlorophytes</taxon>
        <taxon>Trebouxiophyceae</taxon>
        <taxon>Trebouxiales</taxon>
        <taxon>Trebouxiaceae</taxon>
        <taxon>Myrmecia</taxon>
    </lineage>
</organism>
<dbReference type="GO" id="GO:0005930">
    <property type="term" value="C:axoneme"/>
    <property type="evidence" value="ECO:0007669"/>
    <property type="project" value="UniProtKB-SubCell"/>
</dbReference>
<dbReference type="PANTHER" id="PTHR48051">
    <property type="match status" value="1"/>
</dbReference>
<keyword evidence="2" id="KW-0433">Leucine-rich repeat</keyword>
<dbReference type="Gene3D" id="3.80.10.10">
    <property type="entry name" value="Ribonuclease Inhibitor"/>
    <property type="match status" value="2"/>
</dbReference>
<name>A0AAW1QP52_9CHLO</name>